<evidence type="ECO:0000256" key="5">
    <source>
        <dbReference type="SAM" id="Phobius"/>
    </source>
</evidence>
<reference evidence="6 7" key="1">
    <citation type="journal article" date="2015" name="PLoS Pathog.">
        <title>Leptomonas seymouri: Adaptations to the Dixenous Life Cycle Analyzed by Genome Sequencing, Transcriptome Profiling and Co-infection with Leishmania donovani.</title>
        <authorList>
            <person name="Kraeva N."/>
            <person name="Butenko A."/>
            <person name="Hlavacova J."/>
            <person name="Kostygov A."/>
            <person name="Myskova J."/>
            <person name="Grybchuk D."/>
            <person name="Lestinova T."/>
            <person name="Votypka J."/>
            <person name="Volf P."/>
            <person name="Opperdoes F."/>
            <person name="Flegontov P."/>
            <person name="Lukes J."/>
            <person name="Yurchenko V."/>
        </authorList>
    </citation>
    <scope>NUCLEOTIDE SEQUENCE [LARGE SCALE GENOMIC DNA]</scope>
    <source>
        <strain evidence="6 7">ATCC 30220</strain>
    </source>
</reference>
<evidence type="ECO:0000256" key="2">
    <source>
        <dbReference type="ARBA" id="ARBA00022692"/>
    </source>
</evidence>
<dbReference type="Pfam" id="PF04241">
    <property type="entry name" value="DUF423"/>
    <property type="match status" value="1"/>
</dbReference>
<gene>
    <name evidence="6" type="ORF">ABL78_7090</name>
</gene>
<organism evidence="6 7">
    <name type="scientific">Leptomonas seymouri</name>
    <dbReference type="NCBI Taxonomy" id="5684"/>
    <lineage>
        <taxon>Eukaryota</taxon>
        <taxon>Discoba</taxon>
        <taxon>Euglenozoa</taxon>
        <taxon>Kinetoplastea</taxon>
        <taxon>Metakinetoplastina</taxon>
        <taxon>Trypanosomatida</taxon>
        <taxon>Trypanosomatidae</taxon>
        <taxon>Leishmaniinae</taxon>
        <taxon>Leptomonas</taxon>
    </lineage>
</organism>
<feature type="transmembrane region" description="Helical" evidence="5">
    <location>
        <begin position="77"/>
        <end position="96"/>
    </location>
</feature>
<dbReference type="AlphaFoldDB" id="A0A0N1I2H5"/>
<dbReference type="Proteomes" id="UP000038009">
    <property type="component" value="Unassembled WGS sequence"/>
</dbReference>
<dbReference type="InterPro" id="IPR006696">
    <property type="entry name" value="DUF423"/>
</dbReference>
<keyword evidence="3 5" id="KW-1133">Transmembrane helix</keyword>
<evidence type="ECO:0000256" key="4">
    <source>
        <dbReference type="ARBA" id="ARBA00023136"/>
    </source>
</evidence>
<dbReference type="VEuPathDB" id="TriTrypDB:Lsey_0315_0090"/>
<comment type="subcellular location">
    <subcellularLocation>
        <location evidence="1">Membrane</location>
        <topology evidence="1">Multi-pass membrane protein</topology>
    </subcellularLocation>
</comment>
<dbReference type="GO" id="GO:0016020">
    <property type="term" value="C:membrane"/>
    <property type="evidence" value="ECO:0007669"/>
    <property type="project" value="UniProtKB-SubCell"/>
</dbReference>
<evidence type="ECO:0008006" key="8">
    <source>
        <dbReference type="Google" id="ProtNLM"/>
    </source>
</evidence>
<keyword evidence="7" id="KW-1185">Reference proteome</keyword>
<proteinExistence type="predicted"/>
<sequence>MPQMVRVALIYSSILGITGVIAGAVASHGLKSKTEEQRNAFMVGSNYQLLNSIAALGALAFSQAVKTTNPAAAKRSLIASCLFLAGTTLFSGTIYARTFDAPKALGKLAPMGGYLMMGGWSCLIAAALAL</sequence>
<dbReference type="OMA" id="GTIYART"/>
<name>A0A0N1I2H5_LEPSE</name>
<feature type="transmembrane region" description="Helical" evidence="5">
    <location>
        <begin position="47"/>
        <end position="65"/>
    </location>
</feature>
<dbReference type="EMBL" id="LJSK01000315">
    <property type="protein sequence ID" value="KPI83872.1"/>
    <property type="molecule type" value="Genomic_DNA"/>
</dbReference>
<dbReference type="PANTHER" id="PTHR43461:SF1">
    <property type="entry name" value="TRANSMEMBRANE PROTEIN 256"/>
    <property type="match status" value="1"/>
</dbReference>
<comment type="caution">
    <text evidence="6">The sequence shown here is derived from an EMBL/GenBank/DDBJ whole genome shotgun (WGS) entry which is preliminary data.</text>
</comment>
<feature type="transmembrane region" description="Helical" evidence="5">
    <location>
        <begin position="108"/>
        <end position="129"/>
    </location>
</feature>
<keyword evidence="2 5" id="KW-0812">Transmembrane</keyword>
<dbReference type="OrthoDB" id="269173at2759"/>
<feature type="transmembrane region" description="Helical" evidence="5">
    <location>
        <begin position="7"/>
        <end position="27"/>
    </location>
</feature>
<evidence type="ECO:0000313" key="7">
    <source>
        <dbReference type="Proteomes" id="UP000038009"/>
    </source>
</evidence>
<evidence type="ECO:0000313" key="6">
    <source>
        <dbReference type="EMBL" id="KPI83872.1"/>
    </source>
</evidence>
<dbReference type="PANTHER" id="PTHR43461">
    <property type="entry name" value="TRANSMEMBRANE PROTEIN 256"/>
    <property type="match status" value="1"/>
</dbReference>
<protein>
    <recommendedName>
        <fullName evidence="8">DUF423-domain-containing protein</fullName>
    </recommendedName>
</protein>
<accession>A0A0N1I2H5</accession>
<keyword evidence="4 5" id="KW-0472">Membrane</keyword>
<evidence type="ECO:0000256" key="1">
    <source>
        <dbReference type="ARBA" id="ARBA00004141"/>
    </source>
</evidence>
<evidence type="ECO:0000256" key="3">
    <source>
        <dbReference type="ARBA" id="ARBA00022989"/>
    </source>
</evidence>